<reference evidence="1 2" key="1">
    <citation type="submission" date="2017-11" db="EMBL/GenBank/DDBJ databases">
        <title>De-novo sequencing of pomegranate (Punica granatum L.) genome.</title>
        <authorList>
            <person name="Akparov Z."/>
            <person name="Amiraslanov A."/>
            <person name="Hajiyeva S."/>
            <person name="Abbasov M."/>
            <person name="Kaur K."/>
            <person name="Hamwieh A."/>
            <person name="Solovyev V."/>
            <person name="Salamov A."/>
            <person name="Braich B."/>
            <person name="Kosarev P."/>
            <person name="Mahmoud A."/>
            <person name="Hajiyev E."/>
            <person name="Babayeva S."/>
            <person name="Izzatullayeva V."/>
            <person name="Mammadov A."/>
            <person name="Mammadov A."/>
            <person name="Sharifova S."/>
            <person name="Ojaghi J."/>
            <person name="Eynullazada K."/>
            <person name="Bayramov B."/>
            <person name="Abdulazimova A."/>
            <person name="Shahmuradov I."/>
        </authorList>
    </citation>
    <scope>NUCLEOTIDE SEQUENCE [LARGE SCALE GENOMIC DNA]</scope>
    <source>
        <strain evidence="2">cv. AG2017</strain>
        <tissue evidence="1">Leaf</tissue>
    </source>
</reference>
<evidence type="ECO:0000313" key="1">
    <source>
        <dbReference type="EMBL" id="PKI51393.1"/>
    </source>
</evidence>
<protein>
    <submittedName>
        <fullName evidence="1">Uncharacterized protein</fullName>
    </submittedName>
</protein>
<gene>
    <name evidence="1" type="ORF">CRG98_028254</name>
</gene>
<organism evidence="1 2">
    <name type="scientific">Punica granatum</name>
    <name type="common">Pomegranate</name>
    <dbReference type="NCBI Taxonomy" id="22663"/>
    <lineage>
        <taxon>Eukaryota</taxon>
        <taxon>Viridiplantae</taxon>
        <taxon>Streptophyta</taxon>
        <taxon>Embryophyta</taxon>
        <taxon>Tracheophyta</taxon>
        <taxon>Spermatophyta</taxon>
        <taxon>Magnoliopsida</taxon>
        <taxon>eudicotyledons</taxon>
        <taxon>Gunneridae</taxon>
        <taxon>Pentapetalae</taxon>
        <taxon>rosids</taxon>
        <taxon>malvids</taxon>
        <taxon>Myrtales</taxon>
        <taxon>Lythraceae</taxon>
        <taxon>Punica</taxon>
    </lineage>
</organism>
<name>A0A2I0J5R6_PUNGR</name>
<accession>A0A2I0J5R6</accession>
<dbReference type="EMBL" id="PGOL01002010">
    <property type="protein sequence ID" value="PKI51393.1"/>
    <property type="molecule type" value="Genomic_DNA"/>
</dbReference>
<sequence>MRIGLNWADGRVAAGPSWMTGLGRCRTGSELGRGDLGCWAVGIWTGPRWASGPGLFELRVRRGSWELFSRGRAAGLGEKSS</sequence>
<evidence type="ECO:0000313" key="2">
    <source>
        <dbReference type="Proteomes" id="UP000233551"/>
    </source>
</evidence>
<dbReference type="AlphaFoldDB" id="A0A2I0J5R6"/>
<proteinExistence type="predicted"/>
<dbReference type="Proteomes" id="UP000233551">
    <property type="component" value="Unassembled WGS sequence"/>
</dbReference>
<keyword evidence="2" id="KW-1185">Reference proteome</keyword>
<comment type="caution">
    <text evidence="1">The sequence shown here is derived from an EMBL/GenBank/DDBJ whole genome shotgun (WGS) entry which is preliminary data.</text>
</comment>